<dbReference type="Pfam" id="PF02472">
    <property type="entry name" value="ExbD"/>
    <property type="match status" value="1"/>
</dbReference>
<comment type="subcellular location">
    <subcellularLocation>
        <location evidence="1">Cell membrane</location>
        <topology evidence="1">Single-pass membrane protein</topology>
    </subcellularLocation>
    <subcellularLocation>
        <location evidence="7">Cell membrane</location>
        <topology evidence="7">Single-pass type II membrane protein</topology>
    </subcellularLocation>
</comment>
<evidence type="ECO:0000313" key="9">
    <source>
        <dbReference type="EMBL" id="NGO39309.1"/>
    </source>
</evidence>
<comment type="similarity">
    <text evidence="2 7">Belongs to the ExbD/TolR family.</text>
</comment>
<accession>A0A6M1RP22</accession>
<evidence type="ECO:0000256" key="6">
    <source>
        <dbReference type="ARBA" id="ARBA00023136"/>
    </source>
</evidence>
<evidence type="ECO:0000256" key="8">
    <source>
        <dbReference type="SAM" id="Phobius"/>
    </source>
</evidence>
<keyword evidence="7" id="KW-0653">Protein transport</keyword>
<proteinExistence type="inferred from homology"/>
<keyword evidence="6 8" id="KW-0472">Membrane</keyword>
<dbReference type="RefSeq" id="WP_165107254.1">
    <property type="nucleotide sequence ID" value="NZ_JAAKYA010000052.1"/>
</dbReference>
<evidence type="ECO:0000256" key="4">
    <source>
        <dbReference type="ARBA" id="ARBA00022692"/>
    </source>
</evidence>
<dbReference type="Gene3D" id="3.30.420.270">
    <property type="match status" value="1"/>
</dbReference>
<evidence type="ECO:0000256" key="1">
    <source>
        <dbReference type="ARBA" id="ARBA00004162"/>
    </source>
</evidence>
<protein>
    <submittedName>
        <fullName evidence="9">Biopolymer transporter ExbD</fullName>
    </submittedName>
</protein>
<dbReference type="EMBL" id="JAAKYA010000052">
    <property type="protein sequence ID" value="NGO39309.1"/>
    <property type="molecule type" value="Genomic_DNA"/>
</dbReference>
<feature type="transmembrane region" description="Helical" evidence="8">
    <location>
        <begin position="12"/>
        <end position="32"/>
    </location>
</feature>
<sequence length="141" mass="15751">MRFRLRSQRRPPTVIIVALIDVLIVLIIFLMVTTTFKQHPAVRLALPESSQARRVDTHEEAPLVIAVDAEGRLWWGTEGAPLDLATLAARLREEASRHPNLRLALSADEKAPFGQIVKVMDAAREAGIRMVNAFAREPSRP</sequence>
<dbReference type="GO" id="GO:0005886">
    <property type="term" value="C:plasma membrane"/>
    <property type="evidence" value="ECO:0007669"/>
    <property type="project" value="UniProtKB-SubCell"/>
</dbReference>
<dbReference type="GO" id="GO:0015031">
    <property type="term" value="P:protein transport"/>
    <property type="evidence" value="ECO:0007669"/>
    <property type="project" value="UniProtKB-KW"/>
</dbReference>
<evidence type="ECO:0000313" key="10">
    <source>
        <dbReference type="Proteomes" id="UP000477311"/>
    </source>
</evidence>
<keyword evidence="5 8" id="KW-1133">Transmembrane helix</keyword>
<keyword evidence="4 7" id="KW-0812">Transmembrane</keyword>
<keyword evidence="10" id="KW-1185">Reference proteome</keyword>
<evidence type="ECO:0000256" key="2">
    <source>
        <dbReference type="ARBA" id="ARBA00005811"/>
    </source>
</evidence>
<evidence type="ECO:0000256" key="3">
    <source>
        <dbReference type="ARBA" id="ARBA00022475"/>
    </source>
</evidence>
<evidence type="ECO:0000256" key="7">
    <source>
        <dbReference type="RuleBase" id="RU003879"/>
    </source>
</evidence>
<keyword evidence="7" id="KW-0813">Transport</keyword>
<gene>
    <name evidence="9" type="ORF">G4L39_07840</name>
</gene>
<reference evidence="9 10" key="1">
    <citation type="submission" date="2020-02" db="EMBL/GenBank/DDBJ databases">
        <title>Draft genome sequence of Limisphaera ngatamarikiensis NGM72.4T, a thermophilic Verrucomicrobia grouped in subdivision 3.</title>
        <authorList>
            <person name="Carere C.R."/>
            <person name="Steen J."/>
            <person name="Hugenholtz P."/>
            <person name="Stott M.B."/>
        </authorList>
    </citation>
    <scope>NUCLEOTIDE SEQUENCE [LARGE SCALE GENOMIC DNA]</scope>
    <source>
        <strain evidence="9 10">NGM72.4</strain>
    </source>
</reference>
<name>A0A6M1RP22_9BACT</name>
<evidence type="ECO:0000256" key="5">
    <source>
        <dbReference type="ARBA" id="ARBA00022989"/>
    </source>
</evidence>
<dbReference type="PANTHER" id="PTHR30558:SF3">
    <property type="entry name" value="BIOPOLYMER TRANSPORT PROTEIN EXBD-RELATED"/>
    <property type="match status" value="1"/>
</dbReference>
<comment type="caution">
    <text evidence="9">The sequence shown here is derived from an EMBL/GenBank/DDBJ whole genome shotgun (WGS) entry which is preliminary data.</text>
</comment>
<dbReference type="PANTHER" id="PTHR30558">
    <property type="entry name" value="EXBD MEMBRANE COMPONENT OF PMF-DRIVEN MACROMOLECULE IMPORT SYSTEM"/>
    <property type="match status" value="1"/>
</dbReference>
<organism evidence="9 10">
    <name type="scientific">Limisphaera ngatamarikiensis</name>
    <dbReference type="NCBI Taxonomy" id="1324935"/>
    <lineage>
        <taxon>Bacteria</taxon>
        <taxon>Pseudomonadati</taxon>
        <taxon>Verrucomicrobiota</taxon>
        <taxon>Verrucomicrobiia</taxon>
        <taxon>Limisphaerales</taxon>
        <taxon>Limisphaeraceae</taxon>
        <taxon>Limisphaera</taxon>
    </lineage>
</organism>
<keyword evidence="3" id="KW-1003">Cell membrane</keyword>
<dbReference type="GO" id="GO:0022857">
    <property type="term" value="F:transmembrane transporter activity"/>
    <property type="evidence" value="ECO:0007669"/>
    <property type="project" value="InterPro"/>
</dbReference>
<dbReference type="InterPro" id="IPR003400">
    <property type="entry name" value="ExbD"/>
</dbReference>
<dbReference type="Proteomes" id="UP000477311">
    <property type="component" value="Unassembled WGS sequence"/>
</dbReference>
<dbReference type="AlphaFoldDB" id="A0A6M1RP22"/>